<proteinExistence type="predicted"/>
<keyword evidence="7" id="KW-0245">EGF-like domain</keyword>
<dbReference type="InterPro" id="IPR013320">
    <property type="entry name" value="ConA-like_dom_sf"/>
</dbReference>
<keyword evidence="2" id="KW-1003">Cell membrane</keyword>
<keyword evidence="12" id="KW-1185">Reference proteome</keyword>
<dbReference type="Gene3D" id="2.10.220.10">
    <property type="entry name" value="Hormone Receptor, Insulin-like Growth Factor Receptor 1, Chain A, domain 2"/>
    <property type="match status" value="5"/>
</dbReference>
<dbReference type="PROSITE" id="PS01186">
    <property type="entry name" value="EGF_2"/>
    <property type="match status" value="1"/>
</dbReference>
<dbReference type="SMART" id="SM00303">
    <property type="entry name" value="GPS"/>
    <property type="match status" value="1"/>
</dbReference>
<dbReference type="Gene3D" id="2.60.120.200">
    <property type="match status" value="1"/>
</dbReference>
<dbReference type="PROSITE" id="PS50221">
    <property type="entry name" value="GAIN_B"/>
    <property type="match status" value="1"/>
</dbReference>
<feature type="transmembrane region" description="Helical" evidence="8">
    <location>
        <begin position="1912"/>
        <end position="1937"/>
    </location>
</feature>
<dbReference type="InterPro" id="IPR000742">
    <property type="entry name" value="EGF"/>
</dbReference>
<dbReference type="InterPro" id="IPR051830">
    <property type="entry name" value="NOTCH_homolog"/>
</dbReference>
<dbReference type="SUPFAM" id="SSF49899">
    <property type="entry name" value="Concanavalin A-like lectins/glucanases"/>
    <property type="match status" value="1"/>
</dbReference>
<dbReference type="InterPro" id="IPR009030">
    <property type="entry name" value="Growth_fac_rcpt_cys_sf"/>
</dbReference>
<comment type="caution">
    <text evidence="7">Lacks conserved residue(s) required for the propagation of feature annotation.</text>
</comment>
<evidence type="ECO:0000256" key="3">
    <source>
        <dbReference type="ARBA" id="ARBA00022692"/>
    </source>
</evidence>
<dbReference type="PROSITE" id="PS50026">
    <property type="entry name" value="EGF_3"/>
    <property type="match status" value="1"/>
</dbReference>
<feature type="transmembrane region" description="Helical" evidence="8">
    <location>
        <begin position="1855"/>
        <end position="1879"/>
    </location>
</feature>
<evidence type="ECO:0000259" key="10">
    <source>
        <dbReference type="PROSITE" id="PS50221"/>
    </source>
</evidence>
<comment type="subcellular location">
    <subcellularLocation>
        <location evidence="1">Cell membrane</location>
    </subcellularLocation>
</comment>
<dbReference type="OrthoDB" id="313494at2759"/>
<feature type="disulfide bond" evidence="7">
    <location>
        <begin position="1194"/>
        <end position="1211"/>
    </location>
</feature>
<evidence type="ECO:0000256" key="7">
    <source>
        <dbReference type="PROSITE-ProRule" id="PRU00076"/>
    </source>
</evidence>
<dbReference type="SMART" id="SM00181">
    <property type="entry name" value="EGF"/>
    <property type="match status" value="10"/>
</dbReference>
<feature type="domain" description="EGF-like" evidence="9">
    <location>
        <begin position="1185"/>
        <end position="1223"/>
    </location>
</feature>
<dbReference type="SUPFAM" id="SSF57184">
    <property type="entry name" value="Growth factor receptor domain"/>
    <property type="match status" value="4"/>
</dbReference>
<evidence type="ECO:0000259" key="9">
    <source>
        <dbReference type="PROSITE" id="PS50026"/>
    </source>
</evidence>
<feature type="disulfide bond" evidence="7">
    <location>
        <begin position="1213"/>
        <end position="1222"/>
    </location>
</feature>
<dbReference type="PROSITE" id="PS00022">
    <property type="entry name" value="EGF_1"/>
    <property type="match status" value="1"/>
</dbReference>
<feature type="transmembrane region" description="Helical" evidence="8">
    <location>
        <begin position="1822"/>
        <end position="1843"/>
    </location>
</feature>
<evidence type="ECO:0000256" key="1">
    <source>
        <dbReference type="ARBA" id="ARBA00004236"/>
    </source>
</evidence>
<dbReference type="GO" id="GO:0005886">
    <property type="term" value="C:plasma membrane"/>
    <property type="evidence" value="ECO:0007669"/>
    <property type="project" value="UniProtKB-SubCell"/>
</dbReference>
<dbReference type="InterPro" id="IPR046338">
    <property type="entry name" value="GAIN_dom_sf"/>
</dbReference>
<dbReference type="PANTHER" id="PTHR24033">
    <property type="entry name" value="EGF-LIKE DOMAIN-CONTAINING PROTEIN"/>
    <property type="match status" value="1"/>
</dbReference>
<organism evidence="11 12">
    <name type="scientific">Stylonychia lemnae</name>
    <name type="common">Ciliate</name>
    <dbReference type="NCBI Taxonomy" id="5949"/>
    <lineage>
        <taxon>Eukaryota</taxon>
        <taxon>Sar</taxon>
        <taxon>Alveolata</taxon>
        <taxon>Ciliophora</taxon>
        <taxon>Intramacronucleata</taxon>
        <taxon>Spirotrichea</taxon>
        <taxon>Stichotrichia</taxon>
        <taxon>Sporadotrichida</taxon>
        <taxon>Oxytrichidae</taxon>
        <taxon>Stylonychinae</taxon>
        <taxon>Stylonychia</taxon>
    </lineage>
</organism>
<evidence type="ECO:0000256" key="5">
    <source>
        <dbReference type="ARBA" id="ARBA00023136"/>
    </source>
</evidence>
<sequence>MTALNVNTQPPNIEDTYTLRLNSNSPNYQVCYDNPLYNLEASKYGVYDVWFYIQYWDQWKMFDRGILMKFMYNSSYPASNSTWIIGRDRGYYTRKMSQNYPHPLKVCMWQMPADNSSMYIRQNEIKFFAYQNTEFYYFYHFIYRFYAQSYKLYTGVKPTYIVDYYRPKPQSSSLSGWTASINTNLKATFTDQSRVSWSDTDTLGENINYCMPGYHKNMSYWNCTQCDSPCFECSIWNSSFCYSCIKNYYPSEYYCYKADCPKGQFFNDTRKICQTCPAPCSSCNDEGQCLYCQAGYNYINNGSRLCLSNVDGCPKNTTLDSDGYRICQQCPQGCRTCNSSNYCYSCLTDYYLKNGTCLLNQCSMGKYQNSVSKQCQNCSTNCSSCSSNQCLKCYNGSYLDTTSGTCKLSCPIGTYQNQTSGTCQKCQSNCYYQNSNNRKCDKCKNSCLLCVTSETDCVSCKPGSLYSNRQCQDSCKDQEYASQAGFCYPCDPACKVCNGSLDSLCQKCNPGYYLQGSTCYKKCPTSYYPNLLAQTCESCKYYCDDCNQDNDCNICKSGYGFIKTLNCTGEYFYKSGLNRSLSLPFNTQTIPSDFDPEELTTELWFKAQDLMSIAIQVLLGLNPYKIRKISNDPIMQLQYQNTLQYCNSEPILKNNVWYHIAFTFSQKTLTLACYQDGNSVPVGLSPTIVVVQNLIKPEEMTLGGSKDLKSQETNFDGYIKEFRLWKIARTSFQIKNFRTVSFTIAPPDMIAYWRLDDKNDGSTQVFSEATSNQVITYDPQPILKIQDLVEFREIYLKLCQEGTYSYFNETLGYYICLPCDNMCKNCIGKTSSHCIECNLPYKLIKEEFICKIVEYCLEGEFMDKITGLCFKCNSNCKTCFNDSNNCQACKQGAFREYQGTSCVDTCPVGMYGNVKSQQCYFNPRIDYIIPASESIILFGSFIDVKGNFTMLNKEDKESYTYGWKVIRLSDNLDITVDAVKPYYETDIRKMHMDNNIIQAYNYYSLTLFVKGLPEFYNGLYAEMVNTFYVGSAPKNGKCQVFPFQGIATVTNFKIQQSGWVDEEIITRYDFLYSLDGGTEYFPIQTDNRLSQEISYQFQSIYDKFIEVRVMCKATNLKGFSSKITTLIVLEKKSNADASKDLSNINTLLQENEEDILQMIIQLKLITKQLGNTKTQDPQAFDPRLSSKDCNNKLCNNNGNCVYLNYQKKYYCNCTEPFAGLNCTYSNKTQLIQIKSFISQLSVKYLSLSDKQYEDIFLSLVSDYLETMNDVTFGIIIQIIGNQFSQNGQYPLTNKQVTYYMNLISNLIEYVENQVVQLNATRTLLNDEIKIQNLQDNYQSALDLFEYLRSNSLNQIDMLDPSKQFQSRMISYKQILISQDSLQQLSATQDLKKSLTTFIKISEINFKNQGLPLEQDFIFEAIEFAVNPYQVVNFENISNNVFEVSFYNASDKAKAEIKNLSNGFDFYFPHQDNQNLSEFITYYNSLSPYKAKQKALRSQLLQSSKLDCQYWNSHQWSNQGCHLQGVDKTHIKCNCNHLSSFSTTFMTPKQSSASAETYTNKYLKSNLDDDGKIKIEDLIVPFDKYFKNLEELLQHKTPSLIEFIFKPGIYIVLLFWLMYISSLFYYTGKDKIKREKMTKSQIRDDLAEIKDDKIQNLDELVKELLARDLNKNQGIQPQEISSQQTRQNSGEDRIKLKLNRLDYINQPKQVLLTSQNFTLDNLNIPTQIIGMGGNSPKLIIKNFEQLDEYQQKLIKRRARKRVFGRVGDVNERAKRLYKQIFKRKQFTPENKMKFFHEALKNNLWFSLMAKTSKIAPRHTRLTLLYLYISMHLSITSVVYIFGYQQLIADLIGDSTFSTLAIAILPLIAAWIICLPVALVFRMPMTLRRELEGVRAKKINKVFKEIDQLMGCRYALGYFISFTCFVIMTIIVIFFNYIYPTDYCMGWMMILVALYFLDMIIFTLGFAGFQLLNIILSLKCRFFYHIWALFEIIRYYKNLRG</sequence>
<evidence type="ECO:0000256" key="4">
    <source>
        <dbReference type="ARBA" id="ARBA00022989"/>
    </source>
</evidence>
<evidence type="ECO:0000313" key="12">
    <source>
        <dbReference type="Proteomes" id="UP000039865"/>
    </source>
</evidence>
<feature type="transmembrane region" description="Helical" evidence="8">
    <location>
        <begin position="1607"/>
        <end position="1626"/>
    </location>
</feature>
<dbReference type="Pfam" id="PF13385">
    <property type="entry name" value="Laminin_G_3"/>
    <property type="match status" value="1"/>
</dbReference>
<evidence type="ECO:0000313" key="11">
    <source>
        <dbReference type="EMBL" id="CDW71957.1"/>
    </source>
</evidence>
<dbReference type="Proteomes" id="UP000039865">
    <property type="component" value="Unassembled WGS sequence"/>
</dbReference>
<dbReference type="PANTHER" id="PTHR24033:SF151">
    <property type="entry name" value="NOTCH 2"/>
    <property type="match status" value="1"/>
</dbReference>
<keyword evidence="5 8" id="KW-0472">Membrane</keyword>
<keyword evidence="4 8" id="KW-1133">Transmembrane helix</keyword>
<gene>
    <name evidence="11" type="primary">Contig7397.g7906</name>
    <name evidence="11" type="ORF">STYLEM_908</name>
</gene>
<dbReference type="SMART" id="SM00261">
    <property type="entry name" value="FU"/>
    <property type="match status" value="9"/>
</dbReference>
<evidence type="ECO:0000256" key="6">
    <source>
        <dbReference type="ARBA" id="ARBA00023157"/>
    </source>
</evidence>
<keyword evidence="6 7" id="KW-1015">Disulfide bond</keyword>
<reference evidence="11 12" key="1">
    <citation type="submission" date="2014-06" db="EMBL/GenBank/DDBJ databases">
        <authorList>
            <person name="Swart Estienne"/>
        </authorList>
    </citation>
    <scope>NUCLEOTIDE SEQUENCE [LARGE SCALE GENOMIC DNA]</scope>
    <source>
        <strain evidence="11 12">130c</strain>
    </source>
</reference>
<feature type="transmembrane region" description="Helical" evidence="8">
    <location>
        <begin position="1943"/>
        <end position="1970"/>
    </location>
</feature>
<keyword evidence="3 8" id="KW-0812">Transmembrane</keyword>
<feature type="domain" description="GAIN-B" evidence="10">
    <location>
        <begin position="1427"/>
        <end position="1551"/>
    </location>
</feature>
<dbReference type="InterPro" id="IPR000203">
    <property type="entry name" value="GPS"/>
</dbReference>
<evidence type="ECO:0000256" key="2">
    <source>
        <dbReference type="ARBA" id="ARBA00022475"/>
    </source>
</evidence>
<name>A0A077ZPR8_STYLE</name>
<dbReference type="Gene3D" id="2.60.220.50">
    <property type="match status" value="1"/>
</dbReference>
<dbReference type="SMART" id="SM01411">
    <property type="entry name" value="Ephrin_rec_like"/>
    <property type="match status" value="5"/>
</dbReference>
<protein>
    <submittedName>
        <fullName evidence="11">Neurohypophysial n-terminal domain containing protein</fullName>
    </submittedName>
</protein>
<dbReference type="InterPro" id="IPR006212">
    <property type="entry name" value="Furin_repeat"/>
</dbReference>
<accession>A0A077ZPR8</accession>
<evidence type="ECO:0000256" key="8">
    <source>
        <dbReference type="SAM" id="Phobius"/>
    </source>
</evidence>
<dbReference type="InParanoid" id="A0A077ZPR8"/>
<dbReference type="EMBL" id="CCKQ01000856">
    <property type="protein sequence ID" value="CDW71957.1"/>
    <property type="molecule type" value="Genomic_DNA"/>
</dbReference>
<dbReference type="InterPro" id="IPR057244">
    <property type="entry name" value="GAIN_B"/>
</dbReference>
<dbReference type="CDD" id="cd00064">
    <property type="entry name" value="FU"/>
    <property type="match status" value="2"/>
</dbReference>